<dbReference type="OrthoDB" id="5580718at2"/>
<dbReference type="Pfam" id="PF13650">
    <property type="entry name" value="Asp_protease_2"/>
    <property type="match status" value="1"/>
</dbReference>
<accession>A0A4R0NLH8</accession>
<dbReference type="InterPro" id="IPR021109">
    <property type="entry name" value="Peptidase_aspartic_dom_sf"/>
</dbReference>
<protein>
    <recommendedName>
        <fullName evidence="4">Aspartyl protease</fullName>
    </recommendedName>
</protein>
<dbReference type="EMBL" id="SJSL01000003">
    <property type="protein sequence ID" value="TCD00383.1"/>
    <property type="molecule type" value="Genomic_DNA"/>
</dbReference>
<organism evidence="2 3">
    <name type="scientific">Pedobacter psychroterrae</name>
    <dbReference type="NCBI Taxonomy" id="2530453"/>
    <lineage>
        <taxon>Bacteria</taxon>
        <taxon>Pseudomonadati</taxon>
        <taxon>Bacteroidota</taxon>
        <taxon>Sphingobacteriia</taxon>
        <taxon>Sphingobacteriales</taxon>
        <taxon>Sphingobacteriaceae</taxon>
        <taxon>Pedobacter</taxon>
    </lineage>
</organism>
<dbReference type="CDD" id="cd05483">
    <property type="entry name" value="retropepsin_like_bacteria"/>
    <property type="match status" value="1"/>
</dbReference>
<feature type="signal peptide" evidence="1">
    <location>
        <begin position="1"/>
        <end position="19"/>
    </location>
</feature>
<evidence type="ECO:0008006" key="4">
    <source>
        <dbReference type="Google" id="ProtNLM"/>
    </source>
</evidence>
<comment type="caution">
    <text evidence="2">The sequence shown here is derived from an EMBL/GenBank/DDBJ whole genome shotgun (WGS) entry which is preliminary data.</text>
</comment>
<reference evidence="2 3" key="1">
    <citation type="submission" date="2019-02" db="EMBL/GenBank/DDBJ databases">
        <title>Pedobacter sp. RP-1-14 sp. nov., isolated from Arctic soil.</title>
        <authorList>
            <person name="Dahal R.H."/>
        </authorList>
    </citation>
    <scope>NUCLEOTIDE SEQUENCE [LARGE SCALE GENOMIC DNA]</scope>
    <source>
        <strain evidence="2 3">RP-1-14</strain>
    </source>
</reference>
<dbReference type="SUPFAM" id="SSF50630">
    <property type="entry name" value="Acid proteases"/>
    <property type="match status" value="1"/>
</dbReference>
<evidence type="ECO:0000313" key="2">
    <source>
        <dbReference type="EMBL" id="TCD00383.1"/>
    </source>
</evidence>
<feature type="chain" id="PRO_5020206205" description="Aspartyl protease" evidence="1">
    <location>
        <begin position="20"/>
        <end position="393"/>
    </location>
</feature>
<proteinExistence type="predicted"/>
<dbReference type="RefSeq" id="WP_131596732.1">
    <property type="nucleotide sequence ID" value="NZ_SJSL01000003.1"/>
</dbReference>
<evidence type="ECO:0000313" key="3">
    <source>
        <dbReference type="Proteomes" id="UP000293347"/>
    </source>
</evidence>
<dbReference type="Proteomes" id="UP000293347">
    <property type="component" value="Unassembled WGS sequence"/>
</dbReference>
<dbReference type="AlphaFoldDB" id="A0A4R0NLH8"/>
<dbReference type="Gene3D" id="2.40.70.10">
    <property type="entry name" value="Acid Proteases"/>
    <property type="match status" value="1"/>
</dbReference>
<dbReference type="InterPro" id="IPR034122">
    <property type="entry name" value="Retropepsin-like_bacterial"/>
</dbReference>
<keyword evidence="1" id="KW-0732">Signal</keyword>
<sequence>MRIFFAILLLTLSSTLSYSQEEFTLNQGGTSQKNYFTEIEYEDIRWAPIINVTINGKTYRFLLDTGAGNTITKKLFDELTPEVIKKIPISDANNQADSLSIVNLKEITIGNLVFNNIPSAVPKDSLIFDCLKIDGFIGSNMLRNSIVQFSSKTRKIVITDQPEKLNLHQKQGTDMYLTQSQNLPLVTIAFFGKGSGTIPTLFDTGFADFFNLALFHFNATQQAEVFNVQAKSRGRNSLGLYGFGTDTTQYRLQVPELHINGTVFKNVNHNTTVGNDSIIGARLLDYGIVTVDYKHKKFYFEPFETSFDLSNGWFPVTIIPKDDKIWIGMIWDEQLKDKISLNDQVLAIDGVDYTNVSTCEIMVKPTIFNGASQATLTLRNANGATRKVTIYKK</sequence>
<gene>
    <name evidence="2" type="ORF">EZ437_14250</name>
</gene>
<keyword evidence="3" id="KW-1185">Reference proteome</keyword>
<name>A0A4R0NLH8_9SPHI</name>
<evidence type="ECO:0000256" key="1">
    <source>
        <dbReference type="SAM" id="SignalP"/>
    </source>
</evidence>